<keyword evidence="1" id="KW-1133">Transmembrane helix</keyword>
<reference evidence="3 4" key="1">
    <citation type="journal article" date="2016" name="Environ. Microbiol.">
        <title>Genomic resolution of a cold subsurface aquifer community provides metabolic insights for novel microbes adapted to high CO concentrations.</title>
        <authorList>
            <person name="Probst A.J."/>
            <person name="Castelle C.J."/>
            <person name="Singh A."/>
            <person name="Brown C.T."/>
            <person name="Anantharaman K."/>
            <person name="Sharon I."/>
            <person name="Hug L.A."/>
            <person name="Burstein D."/>
            <person name="Emerson J.B."/>
            <person name="Thomas B.C."/>
            <person name="Banfield J.F."/>
        </authorList>
    </citation>
    <scope>NUCLEOTIDE SEQUENCE [LARGE SCALE GENOMIC DNA]</scope>
    <source>
        <strain evidence="3">CG1_02_43_90</strain>
    </source>
</reference>
<feature type="transmembrane region" description="Helical" evidence="1">
    <location>
        <begin position="75"/>
        <end position="97"/>
    </location>
</feature>
<dbReference type="InterPro" id="IPR043993">
    <property type="entry name" value="T4SS_pilin"/>
</dbReference>
<evidence type="ECO:0000256" key="2">
    <source>
        <dbReference type="SAM" id="SignalP"/>
    </source>
</evidence>
<feature type="chain" id="PRO_5012068697" evidence="2">
    <location>
        <begin position="23"/>
        <end position="148"/>
    </location>
</feature>
<protein>
    <submittedName>
        <fullName evidence="3">Uncharacterized protein</fullName>
    </submittedName>
</protein>
<gene>
    <name evidence="3" type="ORF">AUJ77_01400</name>
</gene>
<proteinExistence type="predicted"/>
<dbReference type="Pfam" id="PF18895">
    <property type="entry name" value="T4SS_pilin"/>
    <property type="match status" value="1"/>
</dbReference>
<keyword evidence="1" id="KW-0812">Transmembrane</keyword>
<comment type="caution">
    <text evidence="3">The sequence shown here is derived from an EMBL/GenBank/DDBJ whole genome shotgun (WGS) entry which is preliminary data.</text>
</comment>
<name>A0A1J4V4F5_9BACT</name>
<dbReference type="Proteomes" id="UP000181992">
    <property type="component" value="Unassembled WGS sequence"/>
</dbReference>
<dbReference type="STRING" id="1805281.AUJ77_01400"/>
<dbReference type="AlphaFoldDB" id="A0A1J4V4F5"/>
<evidence type="ECO:0000256" key="1">
    <source>
        <dbReference type="SAM" id="Phobius"/>
    </source>
</evidence>
<keyword evidence="2" id="KW-0732">Signal</keyword>
<feature type="transmembrane region" description="Helical" evidence="1">
    <location>
        <begin position="118"/>
        <end position="139"/>
    </location>
</feature>
<dbReference type="EMBL" id="MNVN01000011">
    <property type="protein sequence ID" value="OIO30867.1"/>
    <property type="molecule type" value="Genomic_DNA"/>
</dbReference>
<feature type="signal peptide" evidence="2">
    <location>
        <begin position="1"/>
        <end position="22"/>
    </location>
</feature>
<accession>A0A1J4V4F5</accession>
<organism evidence="3 4">
    <name type="scientific">Candidatus Nomurabacteria bacterium CG1_02_43_90</name>
    <dbReference type="NCBI Taxonomy" id="1805281"/>
    <lineage>
        <taxon>Bacteria</taxon>
        <taxon>Candidatus Nomuraibacteriota</taxon>
    </lineage>
</organism>
<sequence length="148" mass="15225">MKKIIITGLIVFYTVVPGFVLAGDTAPAVNTPTSGAGNAAPSLPTSGAGNAPSTPSAGPITPLTNPIKYDTFSDFVSAVIKAAVDILMPFVVLAFIWSGFLFVKAQGKPAEIEAAQKAITYSVIGAFILFGSWGFAQIIGTTISTLTK</sequence>
<evidence type="ECO:0000313" key="3">
    <source>
        <dbReference type="EMBL" id="OIO30867.1"/>
    </source>
</evidence>
<keyword evidence="1" id="KW-0472">Membrane</keyword>
<evidence type="ECO:0000313" key="4">
    <source>
        <dbReference type="Proteomes" id="UP000181992"/>
    </source>
</evidence>